<protein>
    <submittedName>
        <fullName evidence="1">Uncharacterized protein</fullName>
    </submittedName>
</protein>
<dbReference type="Proteomes" id="UP000230066">
    <property type="component" value="Unassembled WGS sequence"/>
</dbReference>
<accession>A0A4E0QZ36</accession>
<dbReference type="AlphaFoldDB" id="A0A4E0QZ36"/>
<evidence type="ECO:0000313" key="1">
    <source>
        <dbReference type="EMBL" id="THD20253.1"/>
    </source>
</evidence>
<sequence length="131" mass="15000">FRTRGDPVHCNKLLSPDQLFYVVRVIRSETYILSRLFKANFIFREMIIKVLGSRYIANLSIGLFLRDKSEEWILLELQGELVSKSVEVLSGQLIGDLHFSTQASSVPKFLQHLYRANPCLLSAITYFLGSC</sequence>
<comment type="caution">
    <text evidence="1">The sequence shown here is derived from an EMBL/GenBank/DDBJ whole genome shotgun (WGS) entry which is preliminary data.</text>
</comment>
<gene>
    <name evidence="1" type="ORF">D915_008859</name>
</gene>
<reference evidence="1" key="1">
    <citation type="submission" date="2019-03" db="EMBL/GenBank/DDBJ databases">
        <title>Improved annotation for the trematode Fasciola hepatica.</title>
        <authorList>
            <person name="Choi Y.-J."/>
            <person name="Martin J."/>
            <person name="Mitreva M."/>
        </authorList>
    </citation>
    <scope>NUCLEOTIDE SEQUENCE [LARGE SCALE GENOMIC DNA]</scope>
</reference>
<organism evidence="1 2">
    <name type="scientific">Fasciola hepatica</name>
    <name type="common">Liver fluke</name>
    <dbReference type="NCBI Taxonomy" id="6192"/>
    <lineage>
        <taxon>Eukaryota</taxon>
        <taxon>Metazoa</taxon>
        <taxon>Spiralia</taxon>
        <taxon>Lophotrochozoa</taxon>
        <taxon>Platyhelminthes</taxon>
        <taxon>Trematoda</taxon>
        <taxon>Digenea</taxon>
        <taxon>Plagiorchiida</taxon>
        <taxon>Echinostomata</taxon>
        <taxon>Echinostomatoidea</taxon>
        <taxon>Fasciolidae</taxon>
        <taxon>Fasciola</taxon>
    </lineage>
</organism>
<name>A0A4E0QZ36_FASHE</name>
<feature type="non-terminal residue" evidence="1">
    <location>
        <position position="1"/>
    </location>
</feature>
<proteinExistence type="predicted"/>
<evidence type="ECO:0000313" key="2">
    <source>
        <dbReference type="Proteomes" id="UP000230066"/>
    </source>
</evidence>
<dbReference type="EMBL" id="JXXN02004897">
    <property type="protein sequence ID" value="THD20253.1"/>
    <property type="molecule type" value="Genomic_DNA"/>
</dbReference>
<keyword evidence="2" id="KW-1185">Reference proteome</keyword>